<name>A0A822XGE7_NELNU</name>
<protein>
    <submittedName>
        <fullName evidence="1">Uncharacterized protein</fullName>
    </submittedName>
</protein>
<dbReference type="EMBL" id="DUZY01000001">
    <property type="protein sequence ID" value="DAD18753.1"/>
    <property type="molecule type" value="Genomic_DNA"/>
</dbReference>
<comment type="caution">
    <text evidence="1">The sequence shown here is derived from an EMBL/GenBank/DDBJ whole genome shotgun (WGS) entry which is preliminary data.</text>
</comment>
<accession>A0A822XGE7</accession>
<gene>
    <name evidence="1" type="ORF">HUJ06_020216</name>
</gene>
<dbReference type="AlphaFoldDB" id="A0A822XGE7"/>
<evidence type="ECO:0000313" key="1">
    <source>
        <dbReference type="EMBL" id="DAD18753.1"/>
    </source>
</evidence>
<dbReference type="Proteomes" id="UP000607653">
    <property type="component" value="Unassembled WGS sequence"/>
</dbReference>
<proteinExistence type="predicted"/>
<sequence length="23" mass="2581">MRGVKLFIILASSFFPDLKGDLL</sequence>
<reference evidence="1 2" key="1">
    <citation type="journal article" date="2020" name="Mol. Biol. Evol.">
        <title>Distinct Expression and Methylation Patterns for Genes with Different Fates following a Single Whole-Genome Duplication in Flowering Plants.</title>
        <authorList>
            <person name="Shi T."/>
            <person name="Rahmani R.S."/>
            <person name="Gugger P.F."/>
            <person name="Wang M."/>
            <person name="Li H."/>
            <person name="Zhang Y."/>
            <person name="Li Z."/>
            <person name="Wang Q."/>
            <person name="Van de Peer Y."/>
            <person name="Marchal K."/>
            <person name="Chen J."/>
        </authorList>
    </citation>
    <scope>NUCLEOTIDE SEQUENCE [LARGE SCALE GENOMIC DNA]</scope>
    <source>
        <tissue evidence="1">Leaf</tissue>
    </source>
</reference>
<keyword evidence="2" id="KW-1185">Reference proteome</keyword>
<organism evidence="1 2">
    <name type="scientific">Nelumbo nucifera</name>
    <name type="common">Sacred lotus</name>
    <dbReference type="NCBI Taxonomy" id="4432"/>
    <lineage>
        <taxon>Eukaryota</taxon>
        <taxon>Viridiplantae</taxon>
        <taxon>Streptophyta</taxon>
        <taxon>Embryophyta</taxon>
        <taxon>Tracheophyta</taxon>
        <taxon>Spermatophyta</taxon>
        <taxon>Magnoliopsida</taxon>
        <taxon>Proteales</taxon>
        <taxon>Nelumbonaceae</taxon>
        <taxon>Nelumbo</taxon>
    </lineage>
</organism>
<evidence type="ECO:0000313" key="2">
    <source>
        <dbReference type="Proteomes" id="UP000607653"/>
    </source>
</evidence>